<gene>
    <name evidence="4" type="ORF">Cgig2_006043</name>
</gene>
<dbReference type="Proteomes" id="UP001153076">
    <property type="component" value="Unassembled WGS sequence"/>
</dbReference>
<dbReference type="OrthoDB" id="2113965at2759"/>
<dbReference type="GO" id="GO:0000398">
    <property type="term" value="P:mRNA splicing, via spliceosome"/>
    <property type="evidence" value="ECO:0007669"/>
    <property type="project" value="TreeGrafter"/>
</dbReference>
<comment type="caution">
    <text evidence="4">The sequence shown here is derived from an EMBL/GenBank/DDBJ whole genome shotgun (WGS) entry which is preliminary data.</text>
</comment>
<dbReference type="Pfam" id="PF04676">
    <property type="entry name" value="CwfJ_C_2"/>
    <property type="match status" value="1"/>
</dbReference>
<evidence type="ECO:0000259" key="3">
    <source>
        <dbReference type="Pfam" id="PF04677"/>
    </source>
</evidence>
<dbReference type="AlphaFoldDB" id="A0A9Q1L0G8"/>
<name>A0A9Q1L0G8_9CARY</name>
<feature type="domain" description="Cwf19-like C-terminal" evidence="3">
    <location>
        <begin position="306"/>
        <end position="372"/>
    </location>
</feature>
<dbReference type="InterPro" id="IPR006767">
    <property type="entry name" value="Cwf19-like_C_dom-2"/>
</dbReference>
<dbReference type="PANTHER" id="PTHR12072:SF5">
    <property type="entry name" value="CWF19-LIKE PROTEIN 2"/>
    <property type="match status" value="1"/>
</dbReference>
<accession>A0A9Q1L0G8</accession>
<evidence type="ECO:0000259" key="2">
    <source>
        <dbReference type="Pfam" id="PF04676"/>
    </source>
</evidence>
<comment type="similarity">
    <text evidence="1">Belongs to the CWF19 family.</text>
</comment>
<evidence type="ECO:0000313" key="5">
    <source>
        <dbReference type="Proteomes" id="UP001153076"/>
    </source>
</evidence>
<dbReference type="GO" id="GO:0071014">
    <property type="term" value="C:post-mRNA release spliceosomal complex"/>
    <property type="evidence" value="ECO:0007669"/>
    <property type="project" value="TreeGrafter"/>
</dbReference>
<dbReference type="EMBL" id="JAKOGI010000005">
    <property type="protein sequence ID" value="KAJ8452238.1"/>
    <property type="molecule type" value="Genomic_DNA"/>
</dbReference>
<sequence>MARKEWLVNGDINSQVIGISLLDDTFSSSAVASTSAVDLSQEVDDSLFWGRSKGQEGWCSLILGEISYLMLPVLLEAADISEGEQDKGERSMKLRNYVSASSYASEDIMMQPMEKETDIHWAHGIMSDGQCSMSSLADIKYNCDGTPTKKKKKKGAKLSNESDASQNLVKCIPRRDRPKLIVVAEANCTCLMLPQYQPVAPGHCCIVRMHLWCRPCYVKGVFNIIWKHLRKSSCLSVCNDGYSDIRLIILSCRMNSLQCARTNFPYFHVEFGLKSGFVDVIDERHSSKAALVSIMSQSLLGIAASTLQHEQGTRVLDDSVWEEIRNFKKCLILMLAKQAKEVIFLETQRHHCLIECIPLPQEIAEAAPLYFKKAIDEGQDEWSQHDAKKLIGTSDKGLRSSIPKNFPYFHVEFGLKKGFVHVIDEKMQFKSMFGLNVVMGMLQTQQEDMYRRRRSALRSRGQQWQHLPRIGNPLDKTAYRVMNLGSH</sequence>
<dbReference type="InterPro" id="IPR006768">
    <property type="entry name" value="Cwf19-like_C_dom-1"/>
</dbReference>
<proteinExistence type="inferred from homology"/>
<dbReference type="InterPro" id="IPR040194">
    <property type="entry name" value="Cwf19-like"/>
</dbReference>
<dbReference type="Pfam" id="PF04677">
    <property type="entry name" value="CwfJ_C_1"/>
    <property type="match status" value="1"/>
</dbReference>
<keyword evidence="5" id="KW-1185">Reference proteome</keyword>
<protein>
    <submittedName>
        <fullName evidence="4">Uncharacterized protein</fullName>
    </submittedName>
</protein>
<reference evidence="4" key="1">
    <citation type="submission" date="2022-04" db="EMBL/GenBank/DDBJ databases">
        <title>Carnegiea gigantea Genome sequencing and assembly v2.</title>
        <authorList>
            <person name="Copetti D."/>
            <person name="Sanderson M.J."/>
            <person name="Burquez A."/>
            <person name="Wojciechowski M.F."/>
        </authorList>
    </citation>
    <scope>NUCLEOTIDE SEQUENCE</scope>
    <source>
        <strain evidence="4">SGP5-SGP5p</strain>
        <tissue evidence="4">Aerial part</tissue>
    </source>
</reference>
<feature type="domain" description="Cwf19-like protein C-terminal" evidence="2">
    <location>
        <begin position="381"/>
        <end position="455"/>
    </location>
</feature>
<dbReference type="PANTHER" id="PTHR12072">
    <property type="entry name" value="CWF19, CELL CYCLE CONTROL PROTEIN"/>
    <property type="match status" value="1"/>
</dbReference>
<organism evidence="4 5">
    <name type="scientific">Carnegiea gigantea</name>
    <dbReference type="NCBI Taxonomy" id="171969"/>
    <lineage>
        <taxon>Eukaryota</taxon>
        <taxon>Viridiplantae</taxon>
        <taxon>Streptophyta</taxon>
        <taxon>Embryophyta</taxon>
        <taxon>Tracheophyta</taxon>
        <taxon>Spermatophyta</taxon>
        <taxon>Magnoliopsida</taxon>
        <taxon>eudicotyledons</taxon>
        <taxon>Gunneridae</taxon>
        <taxon>Pentapetalae</taxon>
        <taxon>Caryophyllales</taxon>
        <taxon>Cactineae</taxon>
        <taxon>Cactaceae</taxon>
        <taxon>Cactoideae</taxon>
        <taxon>Echinocereeae</taxon>
        <taxon>Carnegiea</taxon>
    </lineage>
</organism>
<evidence type="ECO:0000313" key="4">
    <source>
        <dbReference type="EMBL" id="KAJ8452238.1"/>
    </source>
</evidence>
<evidence type="ECO:0000256" key="1">
    <source>
        <dbReference type="ARBA" id="ARBA00006795"/>
    </source>
</evidence>